<keyword evidence="2" id="KW-0732">Signal</keyword>
<feature type="region of interest" description="Disordered" evidence="1">
    <location>
        <begin position="116"/>
        <end position="224"/>
    </location>
</feature>
<feature type="chain" id="PRO_5002528416" evidence="2">
    <location>
        <begin position="20"/>
        <end position="269"/>
    </location>
</feature>
<sequence>MLYRLAFLLAPMLATGVNAQVNAYAEPTYAPGVTPFPIFEPVSTTPANIVAAPSTTLSSSTRKPVYSQAPAVSEAPLPLEVLPTAPLGATGVNPTFAPGETPAPILVPVDDVSSVSSQPAVTSKPPAATQPAATQPPAVAPTTPTYNQPNPSEDGEDSDDYSEGKYTDDDDKDRDPADATGPAGTVDPTYPAGTTPTPILLPVESDAPNPTAGPDATKCELPRPVRESVRAKIAERSIIIERRRDRRMKRAAKRAAIAARAAKRAEEAV</sequence>
<keyword evidence="4" id="KW-1185">Reference proteome</keyword>
<feature type="compositionally biased region" description="Basic and acidic residues" evidence="1">
    <location>
        <begin position="162"/>
        <end position="177"/>
    </location>
</feature>
<comment type="caution">
    <text evidence="3">The sequence shown here is derived from an EMBL/GenBank/DDBJ whole genome shotgun (WGS) entry which is preliminary data.</text>
</comment>
<dbReference type="EMBL" id="LBBL01000076">
    <property type="protein sequence ID" value="KKF95837.1"/>
    <property type="molecule type" value="Genomic_DNA"/>
</dbReference>
<protein>
    <submittedName>
        <fullName evidence="3">Uncharacterized protein</fullName>
    </submittedName>
</protein>
<accession>A0A0F8CYX2</accession>
<evidence type="ECO:0000256" key="1">
    <source>
        <dbReference type="SAM" id="MobiDB-lite"/>
    </source>
</evidence>
<name>A0A0F8CYX2_CERFI</name>
<evidence type="ECO:0000313" key="4">
    <source>
        <dbReference type="Proteomes" id="UP000034841"/>
    </source>
</evidence>
<dbReference type="AlphaFoldDB" id="A0A0F8CYX2"/>
<dbReference type="Proteomes" id="UP000034841">
    <property type="component" value="Unassembled WGS sequence"/>
</dbReference>
<evidence type="ECO:0000256" key="2">
    <source>
        <dbReference type="SAM" id="SignalP"/>
    </source>
</evidence>
<feature type="compositionally biased region" description="Low complexity" evidence="1">
    <location>
        <begin position="125"/>
        <end position="145"/>
    </location>
</feature>
<evidence type="ECO:0000313" key="3">
    <source>
        <dbReference type="EMBL" id="KKF95837.1"/>
    </source>
</evidence>
<gene>
    <name evidence="3" type="ORF">CFO_g1799</name>
</gene>
<proteinExistence type="predicted"/>
<reference evidence="3 4" key="1">
    <citation type="submission" date="2015-04" db="EMBL/GenBank/DDBJ databases">
        <title>Genome sequence of Ceratocystis platani, a major pathogen of plane trees.</title>
        <authorList>
            <person name="Belbahri L."/>
        </authorList>
    </citation>
    <scope>NUCLEOTIDE SEQUENCE [LARGE SCALE GENOMIC DNA]</scope>
    <source>
        <strain evidence="3 4">CFO</strain>
    </source>
</reference>
<organism evidence="3 4">
    <name type="scientific">Ceratocystis fimbriata f. sp. platani</name>
    <dbReference type="NCBI Taxonomy" id="88771"/>
    <lineage>
        <taxon>Eukaryota</taxon>
        <taxon>Fungi</taxon>
        <taxon>Dikarya</taxon>
        <taxon>Ascomycota</taxon>
        <taxon>Pezizomycotina</taxon>
        <taxon>Sordariomycetes</taxon>
        <taxon>Hypocreomycetidae</taxon>
        <taxon>Microascales</taxon>
        <taxon>Ceratocystidaceae</taxon>
        <taxon>Ceratocystis</taxon>
    </lineage>
</organism>
<feature type="signal peptide" evidence="2">
    <location>
        <begin position="1"/>
        <end position="19"/>
    </location>
</feature>